<dbReference type="InterPro" id="IPR050266">
    <property type="entry name" value="AB_hydrolase_sf"/>
</dbReference>
<organism evidence="3 4">
    <name type="scientific">Erythrobacter crassostreae</name>
    <dbReference type="NCBI Taxonomy" id="2828328"/>
    <lineage>
        <taxon>Bacteria</taxon>
        <taxon>Pseudomonadati</taxon>
        <taxon>Pseudomonadota</taxon>
        <taxon>Alphaproteobacteria</taxon>
        <taxon>Sphingomonadales</taxon>
        <taxon>Erythrobacteraceae</taxon>
        <taxon>Erythrobacter/Porphyrobacter group</taxon>
        <taxon>Erythrobacter</taxon>
    </lineage>
</organism>
<gene>
    <name evidence="3" type="ORF">KCG46_07755</name>
</gene>
<protein>
    <submittedName>
        <fullName evidence="3">Alpha/beta hydrolase</fullName>
    </submittedName>
</protein>
<comment type="caution">
    <text evidence="3">The sequence shown here is derived from an EMBL/GenBank/DDBJ whole genome shotgun (WGS) entry which is preliminary data.</text>
</comment>
<dbReference type="AlphaFoldDB" id="A0A9X1JKU8"/>
<dbReference type="Proteomes" id="UP001138681">
    <property type="component" value="Unassembled WGS sequence"/>
</dbReference>
<dbReference type="InterPro" id="IPR000073">
    <property type="entry name" value="AB_hydrolase_1"/>
</dbReference>
<accession>A0A9X1JKU8</accession>
<evidence type="ECO:0000313" key="3">
    <source>
        <dbReference type="EMBL" id="MBV7259465.1"/>
    </source>
</evidence>
<dbReference type="Pfam" id="PF12697">
    <property type="entry name" value="Abhydrolase_6"/>
    <property type="match status" value="1"/>
</dbReference>
<name>A0A9X1JKU8_9SPHN</name>
<evidence type="ECO:0000313" key="4">
    <source>
        <dbReference type="Proteomes" id="UP001138681"/>
    </source>
</evidence>
<evidence type="ECO:0000259" key="2">
    <source>
        <dbReference type="Pfam" id="PF12697"/>
    </source>
</evidence>
<dbReference type="GO" id="GO:0016020">
    <property type="term" value="C:membrane"/>
    <property type="evidence" value="ECO:0007669"/>
    <property type="project" value="TreeGrafter"/>
</dbReference>
<dbReference type="EMBL" id="JAGSPC010000001">
    <property type="protein sequence ID" value="MBV7259465.1"/>
    <property type="molecule type" value="Genomic_DNA"/>
</dbReference>
<keyword evidence="1 3" id="KW-0378">Hydrolase</keyword>
<sequence>MKWLVRILAVLAALLVILFFIFRTPDTDAAEMRAKYGGEPSQFVAIGDGVTVHLRDEGPRDAPVIMLLHGSNSDLHTWDEWAADLSETYRVVRFDQVGHGLTGPDTSADYIRANYVADIREVADALGIEKFVLGGNSMGGKHALTFAVTYPDRLTGLVLVDASGGPMPREEKDDDDSGNIGFTIAMTPGINKIAEQITPRSLIAQSLDQSVSIKSVVDDAMIDRYWELLRYPGNRAATMARFGVEYEPLTEAEIAGVTVPTLIQWGDEDRLIPLSAGEWLDATMPSSRLIVYQGIGHLPQKEHPDQTAADVREWLAAMEPAA</sequence>
<reference evidence="3" key="1">
    <citation type="submission" date="2021-04" db="EMBL/GenBank/DDBJ databases">
        <authorList>
            <person name="Pira H."/>
            <person name="Risdian C."/>
            <person name="Wink J."/>
        </authorList>
    </citation>
    <scope>NUCLEOTIDE SEQUENCE</scope>
    <source>
        <strain evidence="3">WH158</strain>
    </source>
</reference>
<dbReference type="PANTHER" id="PTHR43798">
    <property type="entry name" value="MONOACYLGLYCEROL LIPASE"/>
    <property type="match status" value="1"/>
</dbReference>
<proteinExistence type="predicted"/>
<keyword evidence="4" id="KW-1185">Reference proteome</keyword>
<evidence type="ECO:0000256" key="1">
    <source>
        <dbReference type="ARBA" id="ARBA00022801"/>
    </source>
</evidence>
<dbReference type="GO" id="GO:0016787">
    <property type="term" value="F:hydrolase activity"/>
    <property type="evidence" value="ECO:0007669"/>
    <property type="project" value="UniProtKB-KW"/>
</dbReference>
<dbReference type="RefSeq" id="WP_218404690.1">
    <property type="nucleotide sequence ID" value="NZ_JAGSPC010000001.1"/>
</dbReference>
<dbReference type="PANTHER" id="PTHR43798:SF31">
    <property type="entry name" value="AB HYDROLASE SUPERFAMILY PROTEIN YCLE"/>
    <property type="match status" value="1"/>
</dbReference>
<feature type="domain" description="AB hydrolase-1" evidence="2">
    <location>
        <begin position="66"/>
        <end position="309"/>
    </location>
</feature>